<feature type="compositionally biased region" description="Basic and acidic residues" evidence="2">
    <location>
        <begin position="1083"/>
        <end position="1096"/>
    </location>
</feature>
<dbReference type="RefSeq" id="WP_185540345.1">
    <property type="nucleotide sequence ID" value="NZ_JAARZA010000002.1"/>
</dbReference>
<name>A0A842EPV1_9LIST</name>
<organism evidence="4 5">
    <name type="scientific">Listeria booriae</name>
    <dbReference type="NCBI Taxonomy" id="1552123"/>
    <lineage>
        <taxon>Bacteria</taxon>
        <taxon>Bacillati</taxon>
        <taxon>Bacillota</taxon>
        <taxon>Bacilli</taxon>
        <taxon>Bacillales</taxon>
        <taxon>Listeriaceae</taxon>
        <taxon>Listeria</taxon>
    </lineage>
</organism>
<keyword evidence="1" id="KW-0175">Coiled coil</keyword>
<evidence type="ECO:0000313" key="4">
    <source>
        <dbReference type="EMBL" id="MBC2239967.1"/>
    </source>
</evidence>
<gene>
    <name evidence="4" type="ORF">HCB35_05730</name>
</gene>
<dbReference type="InterPro" id="IPR046776">
    <property type="entry name" value="Pectate_lyase_5"/>
</dbReference>
<feature type="domain" description="Pesticidal crystal protein Cry1Aa" evidence="3">
    <location>
        <begin position="883"/>
        <end position="944"/>
    </location>
</feature>
<sequence>MPQLSKKNYKSKIIKITAATAITLSSLASLPYNLMTTEAMMASAAELTKSVDVATFAQFKTALEDSTVTDIQLKNSLTLTASITTTKGAIKNIHGNGNLIDLKGYKVLLADGASGLVENATITSASGNNYSLFYSENTSTKLVYRDINQSGGYLPRMAGELRLEGDITHSTTGGNNSFEGRNLTIASGANVQFTNPTAGAYSSIDMNATYGPSTLLIEKGGYLNIDTAATTWSGIWLYQGSNMIVDGTLDLKTKLHGINVQKGAESATITVSGEMNIDSQDKAILGDISKLEFLEGSKSKISSASTTWPVTIGTMILRDNSDVEIEATSTAGSHSAVTLSQKQNTQGFTAEPKANFSITTNNGKTAIDGYSTSQAVKIQSATGITTWTASELKLNAPGTPYNGPFTASYQVLSQVKSGLTSNNADFQSNFDTKTASKIASGSYSVLTKDVETLNQAKKAVNDLFKGSNPINDITDTLTQAEIDNAKTLVNKVTDQTQKDALNKDIAKAQQQLDQKNAAEQAEKDKQDAATKAVKELFTNDTPATDTIKDATNQTAIDNAQKAIDILAAGPIKTEMQKDLNRAQELLNQKNAAEAEKAKQDAANKAVKELFTNNDPATDTIKTTTDQTAINNAQNAIDSVTDEPTKATMQKDLDRAQELLDQKNAAQTEKEKQDAATKVVKELFINDDPATDAIKDATKQTTIDNAQKGINLLADSPLKVSLQKDLDRAQELLDARQAAAEAELKQQGAAKYAVNQLFQNNSPATDIIKDTTTQVRIDDAQEQIDLVTNADVKKVLQKDLDRAQELLNAKQAAEKAVSELFMNNSPAGDAIKDITDQVTIDKAQELIQGLPDGDSKTALQKDLDRAQELLNQKTAAQAEQAKKDAADKAVKELFINDTPASDAIKDTTKQQTIDNAQKAIDLLADGPAKIAMQKDLDRAQELLDARQAAADAELKQQGAATYAVEQLFQDNSPITDVIKDTTTQAKIDDAQKQIDLVKTEDVKKELQKDLDRAQELLDMKKAVNELFTNNDPTSDKIKDTVNQVAIDEVQDLINILPDGDMKTALQSDLDRAQELLDQKTVTQAEKEKQDAAKKAVDELFNNNTPTSDAIKPTTDQKAIDDAQKLVDAITDPATKADRQKDLDKAQQLLNDRNTVLEKPQLNPMTEADTVFSGKLDVLKYNPGTIRIYINNTPATVVAVDANGNFSYNIGNRKSGDVISVDYKDRKGQFNAATKTSITVTPAASNVTINPMTENDDTITGKTTPNAKVRYVVNGQAVNVGYADANGNYSMYIGKQKVGTVVGVELFDPSTNQYKAAVTTTVKAVNVTIQPMTNATDTVSGTAPANAKLRFLINGVAVNVGTADASGNYSKYVGTQLVGTTVAVEMLNPETGKYELAKSTTVTGAPKSTDYTVTPLTTDDDTLTGIAPANAKLRFSINGSLVSVITADASGNYSKFIGKQKAGAVVSVELLNENTNQYTAPKAVTVTTGTGNATLVPVINTITEGQGVVTGTVPTSVVQVRVWVNGVAQTMVSATNGSFTWTKSNLKAGDKVKVDYKDATGAWISAEKDVTK</sequence>
<feature type="domain" description="Pesticidal crystal protein Cry1Aa" evidence="3">
    <location>
        <begin position="671"/>
        <end position="734"/>
    </location>
</feature>
<proteinExistence type="predicted"/>
<evidence type="ECO:0000256" key="2">
    <source>
        <dbReference type="SAM" id="MobiDB-lite"/>
    </source>
</evidence>
<feature type="coiled-coil region" evidence="1">
    <location>
        <begin position="792"/>
        <end position="822"/>
    </location>
</feature>
<evidence type="ECO:0000256" key="1">
    <source>
        <dbReference type="SAM" id="Coils"/>
    </source>
</evidence>
<feature type="domain" description="Pesticidal crystal protein Cry1Aa" evidence="3">
    <location>
        <begin position="1019"/>
        <end position="1077"/>
    </location>
</feature>
<comment type="caution">
    <text evidence="4">The sequence shown here is derived from an EMBL/GenBank/DDBJ whole genome shotgun (WGS) entry which is preliminary data.</text>
</comment>
<feature type="domain" description="Pesticidal crystal protein Cry1Aa" evidence="3">
    <location>
        <begin position="453"/>
        <end position="514"/>
    </location>
</feature>
<feature type="domain" description="Pesticidal crystal protein Cry1Aa" evidence="3">
    <location>
        <begin position="525"/>
        <end position="587"/>
    </location>
</feature>
<dbReference type="Pfam" id="PF20585">
    <property type="entry name" value="Pectate_lyase_5"/>
    <property type="match status" value="1"/>
</dbReference>
<feature type="coiled-coil region" evidence="1">
    <location>
        <begin position="572"/>
        <end position="602"/>
    </location>
</feature>
<dbReference type="Pfam" id="PF18449">
    <property type="entry name" value="Endotoxin_C2"/>
    <property type="match status" value="9"/>
</dbReference>
<dbReference type="InterPro" id="IPR054544">
    <property type="entry name" value="Pest_crys_Cry1Aa_dom-IV"/>
</dbReference>
<feature type="domain" description="Pesticidal crystal protein Cry1Aa" evidence="3">
    <location>
        <begin position="1087"/>
        <end position="1150"/>
    </location>
</feature>
<evidence type="ECO:0000259" key="3">
    <source>
        <dbReference type="Pfam" id="PF18449"/>
    </source>
</evidence>
<reference evidence="4 5" key="1">
    <citation type="submission" date="2020-03" db="EMBL/GenBank/DDBJ databases">
        <title>Soil Listeria distribution.</title>
        <authorList>
            <person name="Liao J."/>
            <person name="Wiedmann M."/>
        </authorList>
    </citation>
    <scope>NUCLEOTIDE SEQUENCE [LARGE SCALE GENOMIC DNA]</scope>
    <source>
        <strain evidence="4 5">FSL L7-0149</strain>
    </source>
</reference>
<accession>A0A842EPV1</accession>
<feature type="coiled-coil region" evidence="1">
    <location>
        <begin position="645"/>
        <end position="675"/>
    </location>
</feature>
<feature type="domain" description="Pesticidal crystal protein Cry1Aa" evidence="3">
    <location>
        <begin position="954"/>
        <end position="1017"/>
    </location>
</feature>
<feature type="domain" description="Pesticidal crystal protein Cry1Aa" evidence="3">
    <location>
        <begin position="598"/>
        <end position="661"/>
    </location>
</feature>
<feature type="coiled-coil region" evidence="1">
    <location>
        <begin position="995"/>
        <end position="1022"/>
    </location>
</feature>
<dbReference type="EMBL" id="JAARZA010000002">
    <property type="protein sequence ID" value="MBC2239967.1"/>
    <property type="molecule type" value="Genomic_DNA"/>
</dbReference>
<feature type="coiled-coil region" evidence="1">
    <location>
        <begin position="498"/>
        <end position="525"/>
    </location>
</feature>
<dbReference type="Proteomes" id="UP000553016">
    <property type="component" value="Unassembled WGS sequence"/>
</dbReference>
<evidence type="ECO:0000313" key="5">
    <source>
        <dbReference type="Proteomes" id="UP000553016"/>
    </source>
</evidence>
<feature type="domain" description="Pesticidal crystal protein Cry1Aa" evidence="3">
    <location>
        <begin position="744"/>
        <end position="808"/>
    </location>
</feature>
<feature type="region of interest" description="Disordered" evidence="2">
    <location>
        <begin position="1081"/>
        <end position="1115"/>
    </location>
</feature>
<protein>
    <recommendedName>
        <fullName evidence="3">Pesticidal crystal protein Cry1Aa domain-containing protein</fullName>
    </recommendedName>
</protein>